<keyword evidence="4" id="KW-1185">Reference proteome</keyword>
<sequence length="265" mass="30528">MPSERRREQNRIAQQRWRERKRQHRTGSSTPASLAATIAGEDSGSQDVTESTTTAAVDFYARLAQSFSLVPLCQLYDVRRQVVLQPRWDLIRVLAEAATRLGASRQYFDGMCERLLKESGMQLLRPCPLGSSCWSCRSIFTKSQEQFDWEKLPSNLQPTQLATRIDHHPCIDLAFPWPTVRERIFAHFACGKLNREAFCRNNRPGNHAEDAPYLVYGDDPFDPEAYEVNEDFVSKFPFLFDGDVLKRTNWWRRQRGASPIMVVSP</sequence>
<gene>
    <name evidence="3" type="ORF">FA10DRAFT_284720</name>
</gene>
<dbReference type="Pfam" id="PF11905">
    <property type="entry name" value="DUF3425"/>
    <property type="match status" value="1"/>
</dbReference>
<dbReference type="CDD" id="cd14688">
    <property type="entry name" value="bZIP_YAP"/>
    <property type="match status" value="1"/>
</dbReference>
<dbReference type="GeneID" id="37045862"/>
<dbReference type="Proteomes" id="UP000245768">
    <property type="component" value="Unassembled WGS sequence"/>
</dbReference>
<feature type="domain" description="BZIP" evidence="2">
    <location>
        <begin position="5"/>
        <end position="20"/>
    </location>
</feature>
<evidence type="ECO:0000259" key="2">
    <source>
        <dbReference type="PROSITE" id="PS00036"/>
    </source>
</evidence>
<dbReference type="PROSITE" id="PS00036">
    <property type="entry name" value="BZIP_BASIC"/>
    <property type="match status" value="1"/>
</dbReference>
<dbReference type="InParanoid" id="A0A316YT00"/>
<feature type="region of interest" description="Disordered" evidence="1">
    <location>
        <begin position="1"/>
        <end position="33"/>
    </location>
</feature>
<dbReference type="InterPro" id="IPR021833">
    <property type="entry name" value="DUF3425"/>
</dbReference>
<evidence type="ECO:0000256" key="1">
    <source>
        <dbReference type="SAM" id="MobiDB-lite"/>
    </source>
</evidence>
<dbReference type="PANTHER" id="PTHR38116:SF9">
    <property type="entry name" value="BZIP DOMAIN-CONTAINING PROTEIN"/>
    <property type="match status" value="1"/>
</dbReference>
<dbReference type="RefSeq" id="XP_025378996.1">
    <property type="nucleotide sequence ID" value="XM_025523946.1"/>
</dbReference>
<organism evidence="3 4">
    <name type="scientific">Acaromyces ingoldii</name>
    <dbReference type="NCBI Taxonomy" id="215250"/>
    <lineage>
        <taxon>Eukaryota</taxon>
        <taxon>Fungi</taxon>
        <taxon>Dikarya</taxon>
        <taxon>Basidiomycota</taxon>
        <taxon>Ustilaginomycotina</taxon>
        <taxon>Exobasidiomycetes</taxon>
        <taxon>Exobasidiales</taxon>
        <taxon>Cryptobasidiaceae</taxon>
        <taxon>Acaromyces</taxon>
    </lineage>
</organism>
<dbReference type="STRING" id="215250.A0A316YT00"/>
<dbReference type="PANTHER" id="PTHR38116">
    <property type="entry name" value="CHROMOSOME 7, WHOLE GENOME SHOTGUN SEQUENCE"/>
    <property type="match status" value="1"/>
</dbReference>
<evidence type="ECO:0000313" key="4">
    <source>
        <dbReference type="Proteomes" id="UP000245768"/>
    </source>
</evidence>
<name>A0A316YT00_9BASI</name>
<dbReference type="GO" id="GO:0003700">
    <property type="term" value="F:DNA-binding transcription factor activity"/>
    <property type="evidence" value="ECO:0007669"/>
    <property type="project" value="InterPro"/>
</dbReference>
<dbReference type="EMBL" id="KZ819635">
    <property type="protein sequence ID" value="PWN91798.1"/>
    <property type="molecule type" value="Genomic_DNA"/>
</dbReference>
<accession>A0A316YT00</accession>
<reference evidence="3 4" key="1">
    <citation type="journal article" date="2018" name="Mol. Biol. Evol.">
        <title>Broad Genomic Sampling Reveals a Smut Pathogenic Ancestry of the Fungal Clade Ustilaginomycotina.</title>
        <authorList>
            <person name="Kijpornyongpan T."/>
            <person name="Mondo S.J."/>
            <person name="Barry K."/>
            <person name="Sandor L."/>
            <person name="Lee J."/>
            <person name="Lipzen A."/>
            <person name="Pangilinan J."/>
            <person name="LaButti K."/>
            <person name="Hainaut M."/>
            <person name="Henrissat B."/>
            <person name="Grigoriev I.V."/>
            <person name="Spatafora J.W."/>
            <person name="Aime M.C."/>
        </authorList>
    </citation>
    <scope>NUCLEOTIDE SEQUENCE [LARGE SCALE GENOMIC DNA]</scope>
    <source>
        <strain evidence="3 4">MCA 4198</strain>
    </source>
</reference>
<proteinExistence type="predicted"/>
<feature type="compositionally biased region" description="Basic and acidic residues" evidence="1">
    <location>
        <begin position="1"/>
        <end position="10"/>
    </location>
</feature>
<evidence type="ECO:0000313" key="3">
    <source>
        <dbReference type="EMBL" id="PWN91798.1"/>
    </source>
</evidence>
<protein>
    <recommendedName>
        <fullName evidence="2">BZIP domain-containing protein</fullName>
    </recommendedName>
</protein>
<dbReference type="OrthoDB" id="2245989at2759"/>
<dbReference type="InterPro" id="IPR004827">
    <property type="entry name" value="bZIP"/>
</dbReference>
<dbReference type="AlphaFoldDB" id="A0A316YT00"/>